<dbReference type="AlphaFoldDB" id="A0A1W1BG38"/>
<accession>A0A1W1BG38</accession>
<sequence>MNLFLNPKFSNFEKYASMKNTGMMHDLKTGKVLIKLYQEISLYNGRIEAA</sequence>
<organism evidence="1">
    <name type="scientific">hydrothermal vent metagenome</name>
    <dbReference type="NCBI Taxonomy" id="652676"/>
    <lineage>
        <taxon>unclassified sequences</taxon>
        <taxon>metagenomes</taxon>
        <taxon>ecological metagenomes</taxon>
    </lineage>
</organism>
<proteinExistence type="predicted"/>
<dbReference type="EMBL" id="FPHL01000001">
    <property type="protein sequence ID" value="SFV52492.1"/>
    <property type="molecule type" value="Genomic_DNA"/>
</dbReference>
<evidence type="ECO:0000313" key="1">
    <source>
        <dbReference type="EMBL" id="SFV52492.1"/>
    </source>
</evidence>
<name>A0A1W1BG38_9ZZZZ</name>
<gene>
    <name evidence="1" type="ORF">MNB_SV-10-1609</name>
</gene>
<protein>
    <submittedName>
        <fullName evidence="1">Uncharacterized protein</fullName>
    </submittedName>
</protein>
<reference evidence="1" key="1">
    <citation type="submission" date="2016-10" db="EMBL/GenBank/DDBJ databases">
        <authorList>
            <person name="de Groot N.N."/>
        </authorList>
    </citation>
    <scope>NUCLEOTIDE SEQUENCE</scope>
</reference>